<keyword evidence="1" id="KW-0812">Transmembrane</keyword>
<dbReference type="RefSeq" id="WP_317967405.1">
    <property type="nucleotide sequence ID" value="NZ_CP129118.1"/>
</dbReference>
<keyword evidence="3" id="KW-1185">Reference proteome</keyword>
<feature type="transmembrane region" description="Helical" evidence="1">
    <location>
        <begin position="12"/>
        <end position="38"/>
    </location>
</feature>
<accession>A0ABZ0L567</accession>
<reference evidence="2 3" key="1">
    <citation type="submission" date="2023-06" db="EMBL/GenBank/DDBJ databases">
        <title>Sporosarcina sp. nov., isolated from Korean tranditional fermented seafood 'Jeotgal'.</title>
        <authorList>
            <person name="Yang A.I."/>
            <person name="Shin N.-R."/>
        </authorList>
    </citation>
    <scope>NUCLEOTIDE SEQUENCE [LARGE SCALE GENOMIC DNA]</scope>
    <source>
        <strain evidence="2 3">T2O-4</strain>
    </source>
</reference>
<gene>
    <name evidence="2" type="ORF">QWT69_16160</name>
</gene>
<proteinExistence type="predicted"/>
<dbReference type="EMBL" id="CP129118">
    <property type="protein sequence ID" value="WOV87362.1"/>
    <property type="molecule type" value="Genomic_DNA"/>
</dbReference>
<keyword evidence="1" id="KW-1133">Transmembrane helix</keyword>
<keyword evidence="1" id="KW-0472">Membrane</keyword>
<evidence type="ECO:0000313" key="2">
    <source>
        <dbReference type="EMBL" id="WOV87362.1"/>
    </source>
</evidence>
<protein>
    <submittedName>
        <fullName evidence="2">Uncharacterized protein</fullName>
    </submittedName>
</protein>
<dbReference type="Proteomes" id="UP001303902">
    <property type="component" value="Chromosome"/>
</dbReference>
<name>A0ABZ0L567_9BACL</name>
<evidence type="ECO:0000313" key="3">
    <source>
        <dbReference type="Proteomes" id="UP001303902"/>
    </source>
</evidence>
<evidence type="ECO:0000256" key="1">
    <source>
        <dbReference type="SAM" id="Phobius"/>
    </source>
</evidence>
<sequence>MQMKQGLHQLEWYHTFLGWGMMLIFLSPIWLFLAIPAVTMTLHDIPSTLFVQLPKVSYVLYIIGYLLFACACISQFLFKGSNKGKLVGCAILLLSTLCIADGSQRFSRVGLDSIIVKDSLWSKKYEYAWEDIEEVVYHQTDVERRYSNYEFHFKDGNVATLVDSVIMQGWRNIIHLKMSESDVKYSKWLTPKFDGLSTS</sequence>
<organism evidence="2 3">
    <name type="scientific">Sporosarcina oncorhynchi</name>
    <dbReference type="NCBI Taxonomy" id="3056444"/>
    <lineage>
        <taxon>Bacteria</taxon>
        <taxon>Bacillati</taxon>
        <taxon>Bacillota</taxon>
        <taxon>Bacilli</taxon>
        <taxon>Bacillales</taxon>
        <taxon>Caryophanaceae</taxon>
        <taxon>Sporosarcina</taxon>
    </lineage>
</organism>
<feature type="transmembrane region" description="Helical" evidence="1">
    <location>
        <begin position="58"/>
        <end position="78"/>
    </location>
</feature>